<dbReference type="VEuPathDB" id="ToxoDB:CSUI_010677"/>
<evidence type="ECO:0000313" key="3">
    <source>
        <dbReference type="Proteomes" id="UP000221165"/>
    </source>
</evidence>
<dbReference type="InterPro" id="IPR012337">
    <property type="entry name" value="RNaseH-like_sf"/>
</dbReference>
<comment type="caution">
    <text evidence="2">The sequence shown here is derived from an EMBL/GenBank/DDBJ whole genome shotgun (WGS) entry which is preliminary data.</text>
</comment>
<dbReference type="EMBL" id="MIGC01007954">
    <property type="protein sequence ID" value="PHJ15512.1"/>
    <property type="molecule type" value="Genomic_DNA"/>
</dbReference>
<keyword evidence="3" id="KW-1185">Reference proteome</keyword>
<dbReference type="PROSITE" id="PS50994">
    <property type="entry name" value="INTEGRASE"/>
    <property type="match status" value="1"/>
</dbReference>
<evidence type="ECO:0000259" key="1">
    <source>
        <dbReference type="PROSITE" id="PS50994"/>
    </source>
</evidence>
<protein>
    <submittedName>
        <fullName evidence="2">Retrotransposon nucleocapsid related</fullName>
    </submittedName>
</protein>
<feature type="domain" description="Integrase catalytic" evidence="1">
    <location>
        <begin position="11"/>
        <end position="95"/>
    </location>
</feature>
<dbReference type="GeneID" id="94433990"/>
<dbReference type="AlphaFoldDB" id="A0A2C6KG43"/>
<dbReference type="OrthoDB" id="2202254at2759"/>
<dbReference type="PANTHER" id="PTHR35046">
    <property type="entry name" value="ZINC KNUCKLE (CCHC-TYPE) FAMILY PROTEIN"/>
    <property type="match status" value="1"/>
</dbReference>
<dbReference type="GO" id="GO:0015074">
    <property type="term" value="P:DNA integration"/>
    <property type="evidence" value="ECO:0007669"/>
    <property type="project" value="InterPro"/>
</dbReference>
<gene>
    <name evidence="2" type="ORF">CSUI_010677</name>
</gene>
<dbReference type="InterPro" id="IPR036397">
    <property type="entry name" value="RNaseH_sf"/>
</dbReference>
<dbReference type="Gene3D" id="3.30.420.10">
    <property type="entry name" value="Ribonuclease H-like superfamily/Ribonuclease H"/>
    <property type="match status" value="1"/>
</dbReference>
<feature type="non-terminal residue" evidence="2">
    <location>
        <position position="1"/>
    </location>
</feature>
<dbReference type="PANTHER" id="PTHR35046:SF26">
    <property type="entry name" value="RNA-DIRECTED DNA POLYMERASE"/>
    <property type="match status" value="1"/>
</dbReference>
<sequence>RAPGLLHPLSVPERPWRSVSIDFVTGLQPSSVSAYDSICVGVYRLAKMAHFVPTHSSVTAEKFAELFLRRVWYLHGFPKSIVSDRDPKFISAFWG</sequence>
<name>A0A2C6KG43_9APIC</name>
<evidence type="ECO:0000313" key="2">
    <source>
        <dbReference type="EMBL" id="PHJ15512.1"/>
    </source>
</evidence>
<dbReference type="RefSeq" id="XP_067917245.1">
    <property type="nucleotide sequence ID" value="XM_068070779.1"/>
</dbReference>
<dbReference type="GO" id="GO:0003676">
    <property type="term" value="F:nucleic acid binding"/>
    <property type="evidence" value="ECO:0007669"/>
    <property type="project" value="InterPro"/>
</dbReference>
<proteinExistence type="predicted"/>
<dbReference type="Proteomes" id="UP000221165">
    <property type="component" value="Unassembled WGS sequence"/>
</dbReference>
<organism evidence="2 3">
    <name type="scientific">Cystoisospora suis</name>
    <dbReference type="NCBI Taxonomy" id="483139"/>
    <lineage>
        <taxon>Eukaryota</taxon>
        <taxon>Sar</taxon>
        <taxon>Alveolata</taxon>
        <taxon>Apicomplexa</taxon>
        <taxon>Conoidasida</taxon>
        <taxon>Coccidia</taxon>
        <taxon>Eucoccidiorida</taxon>
        <taxon>Eimeriorina</taxon>
        <taxon>Sarcocystidae</taxon>
        <taxon>Cystoisospora</taxon>
    </lineage>
</organism>
<dbReference type="InterPro" id="IPR001584">
    <property type="entry name" value="Integrase_cat-core"/>
</dbReference>
<reference evidence="2 3" key="1">
    <citation type="journal article" date="2017" name="Int. J. Parasitol.">
        <title>The genome of the protozoan parasite Cystoisospora suis and a reverse vaccinology approach to identify vaccine candidates.</title>
        <authorList>
            <person name="Palmieri N."/>
            <person name="Shrestha A."/>
            <person name="Ruttkowski B."/>
            <person name="Beck T."/>
            <person name="Vogl C."/>
            <person name="Tomley F."/>
            <person name="Blake D.P."/>
            <person name="Joachim A."/>
        </authorList>
    </citation>
    <scope>NUCLEOTIDE SEQUENCE [LARGE SCALE GENOMIC DNA]</scope>
    <source>
        <strain evidence="2 3">Wien I</strain>
    </source>
</reference>
<accession>A0A2C6KG43</accession>
<dbReference type="SUPFAM" id="SSF53098">
    <property type="entry name" value="Ribonuclease H-like"/>
    <property type="match status" value="1"/>
</dbReference>